<dbReference type="GO" id="GO:0009279">
    <property type="term" value="C:cell outer membrane"/>
    <property type="evidence" value="ECO:0007669"/>
    <property type="project" value="UniProtKB-SubCell"/>
</dbReference>
<feature type="domain" description="SusD-like N-terminal" evidence="7">
    <location>
        <begin position="19"/>
        <end position="213"/>
    </location>
</feature>
<dbReference type="RefSeq" id="WP_159453798.1">
    <property type="nucleotide sequence ID" value="NZ_FUZU01000004.1"/>
</dbReference>
<dbReference type="Gene3D" id="1.25.40.390">
    <property type="match status" value="1"/>
</dbReference>
<gene>
    <name evidence="8" type="ORF">SAMN05660236_4802</name>
</gene>
<dbReference type="AlphaFoldDB" id="A0A1T5M9X2"/>
<evidence type="ECO:0000259" key="6">
    <source>
        <dbReference type="Pfam" id="PF07980"/>
    </source>
</evidence>
<reference evidence="8 9" key="1">
    <citation type="submission" date="2017-02" db="EMBL/GenBank/DDBJ databases">
        <authorList>
            <person name="Peterson S.W."/>
        </authorList>
    </citation>
    <scope>NUCLEOTIDE SEQUENCE [LARGE SCALE GENOMIC DNA]</scope>
    <source>
        <strain evidence="8 9">DSM 25262</strain>
    </source>
</reference>
<evidence type="ECO:0000259" key="7">
    <source>
        <dbReference type="Pfam" id="PF14322"/>
    </source>
</evidence>
<keyword evidence="3" id="KW-0732">Signal</keyword>
<evidence type="ECO:0000256" key="4">
    <source>
        <dbReference type="ARBA" id="ARBA00023136"/>
    </source>
</evidence>
<evidence type="ECO:0000256" key="5">
    <source>
        <dbReference type="ARBA" id="ARBA00023237"/>
    </source>
</evidence>
<evidence type="ECO:0000313" key="9">
    <source>
        <dbReference type="Proteomes" id="UP000190961"/>
    </source>
</evidence>
<dbReference type="Pfam" id="PF14322">
    <property type="entry name" value="SusD-like_3"/>
    <property type="match status" value="1"/>
</dbReference>
<evidence type="ECO:0000256" key="3">
    <source>
        <dbReference type="ARBA" id="ARBA00022729"/>
    </source>
</evidence>
<evidence type="ECO:0000256" key="1">
    <source>
        <dbReference type="ARBA" id="ARBA00004442"/>
    </source>
</evidence>
<comment type="subcellular location">
    <subcellularLocation>
        <location evidence="1">Cell outer membrane</location>
    </subcellularLocation>
</comment>
<sequence length="449" mass="51582">MKKYYIMLLWTLTISCSDDYLEKKPNKSLVVPSTLSDLEALLNNTSVMNIGPGLGVLGVNDFFMTDEGWQGFTDPVEQFGYTWESDIYRGQESFTEWSYPYRQIFYANTVLDALSNIPMNSGNEAQWKTIKGRALFHRAISHYQLAQLFCLPYSNETIDQPGIPLRLNSDVDTPVTRSNIQQTYTQIIADLTEAETLLPAVVPSRTQPTTATAKGLHGIVSLAMNNYTDAEKYTSQSLDIDNSLLDYNDLNSESRLPITQYNKEISFHSVSNYYSFPYSAQAFIDTLLFDQYDENDLRKKVYFRNRGVNRYTFKGHYSGLYSLFVGVGIDELYLVRAESRVRNRNVAGALEDLNSLLIKRWKAGTYFPITESSEEALLHIILSERQKELVFRPARWTDLRRLNKDVRFQRTLTRKLNGAIYSLPPNDNRYVYPIPVDEITFSGVEQNPR</sequence>
<dbReference type="EMBL" id="FUZU01000004">
    <property type="protein sequence ID" value="SKC85051.1"/>
    <property type="molecule type" value="Genomic_DNA"/>
</dbReference>
<accession>A0A1T5M9X2</accession>
<feature type="domain" description="RagB/SusD" evidence="6">
    <location>
        <begin position="331"/>
        <end position="448"/>
    </location>
</feature>
<comment type="similarity">
    <text evidence="2">Belongs to the SusD family.</text>
</comment>
<keyword evidence="5" id="KW-0998">Cell outer membrane</keyword>
<dbReference type="OrthoDB" id="653598at2"/>
<protein>
    <submittedName>
        <fullName evidence="8">SusD family protein</fullName>
    </submittedName>
</protein>
<name>A0A1T5M9X2_9BACT</name>
<dbReference type="InterPro" id="IPR011990">
    <property type="entry name" value="TPR-like_helical_dom_sf"/>
</dbReference>
<proteinExistence type="inferred from homology"/>
<evidence type="ECO:0000256" key="2">
    <source>
        <dbReference type="ARBA" id="ARBA00006275"/>
    </source>
</evidence>
<dbReference type="PROSITE" id="PS51257">
    <property type="entry name" value="PROKAR_LIPOPROTEIN"/>
    <property type="match status" value="1"/>
</dbReference>
<dbReference type="InterPro" id="IPR012944">
    <property type="entry name" value="SusD_RagB_dom"/>
</dbReference>
<dbReference type="InterPro" id="IPR033985">
    <property type="entry name" value="SusD-like_N"/>
</dbReference>
<dbReference type="Pfam" id="PF07980">
    <property type="entry name" value="SusD_RagB"/>
    <property type="match status" value="1"/>
</dbReference>
<dbReference type="STRING" id="688867.SAMN05660236_4802"/>
<organism evidence="8 9">
    <name type="scientific">Ohtaekwangia koreensis</name>
    <dbReference type="NCBI Taxonomy" id="688867"/>
    <lineage>
        <taxon>Bacteria</taxon>
        <taxon>Pseudomonadati</taxon>
        <taxon>Bacteroidota</taxon>
        <taxon>Cytophagia</taxon>
        <taxon>Cytophagales</taxon>
        <taxon>Fulvivirgaceae</taxon>
        <taxon>Ohtaekwangia</taxon>
    </lineage>
</organism>
<keyword evidence="9" id="KW-1185">Reference proteome</keyword>
<keyword evidence="4" id="KW-0472">Membrane</keyword>
<evidence type="ECO:0000313" key="8">
    <source>
        <dbReference type="EMBL" id="SKC85051.1"/>
    </source>
</evidence>
<dbReference type="SUPFAM" id="SSF48452">
    <property type="entry name" value="TPR-like"/>
    <property type="match status" value="1"/>
</dbReference>
<dbReference type="Proteomes" id="UP000190961">
    <property type="component" value="Unassembled WGS sequence"/>
</dbReference>